<dbReference type="SUPFAM" id="SSF102405">
    <property type="entry name" value="MCP/YpsA-like"/>
    <property type="match status" value="1"/>
</dbReference>
<accession>A0A812GRG9</accession>
<protein>
    <recommendedName>
        <fullName evidence="4">Cytokinin riboside 5'-monophosphate phosphoribohydrolase</fullName>
    </recommendedName>
</protein>
<evidence type="ECO:0008006" key="4">
    <source>
        <dbReference type="Google" id="ProtNLM"/>
    </source>
</evidence>
<dbReference type="OrthoDB" id="414463at2759"/>
<keyword evidence="1" id="KW-0812">Transmembrane</keyword>
<gene>
    <name evidence="2" type="ORF">SNAT2548_LOCUS1085</name>
</gene>
<dbReference type="NCBIfam" id="TIGR00730">
    <property type="entry name" value="Rossman fold protein, TIGR00730 family"/>
    <property type="match status" value="1"/>
</dbReference>
<name>A0A812GRG9_9DINO</name>
<dbReference type="Gene3D" id="3.40.50.450">
    <property type="match status" value="1"/>
</dbReference>
<dbReference type="Pfam" id="PF03641">
    <property type="entry name" value="Lysine_decarbox"/>
    <property type="match status" value="1"/>
</dbReference>
<keyword evidence="1" id="KW-0472">Membrane</keyword>
<dbReference type="GO" id="GO:0005829">
    <property type="term" value="C:cytosol"/>
    <property type="evidence" value="ECO:0007669"/>
    <property type="project" value="TreeGrafter"/>
</dbReference>
<dbReference type="PANTHER" id="PTHR31223:SF70">
    <property type="entry name" value="LOG FAMILY PROTEIN YJL055W"/>
    <property type="match status" value="1"/>
</dbReference>
<dbReference type="InterPro" id="IPR005269">
    <property type="entry name" value="LOG"/>
</dbReference>
<dbReference type="Proteomes" id="UP000604046">
    <property type="component" value="Unassembled WGS sequence"/>
</dbReference>
<dbReference type="GO" id="GO:0009691">
    <property type="term" value="P:cytokinin biosynthetic process"/>
    <property type="evidence" value="ECO:0007669"/>
    <property type="project" value="InterPro"/>
</dbReference>
<feature type="transmembrane region" description="Helical" evidence="1">
    <location>
        <begin position="215"/>
        <end position="236"/>
    </location>
</feature>
<dbReference type="PANTHER" id="PTHR31223">
    <property type="entry name" value="LOG FAMILY PROTEIN YJL055W"/>
    <property type="match status" value="1"/>
</dbReference>
<dbReference type="GO" id="GO:0016799">
    <property type="term" value="F:hydrolase activity, hydrolyzing N-glycosyl compounds"/>
    <property type="evidence" value="ECO:0007669"/>
    <property type="project" value="TreeGrafter"/>
</dbReference>
<keyword evidence="1" id="KW-1133">Transmembrane helix</keyword>
<dbReference type="EMBL" id="CAJNDS010000058">
    <property type="protein sequence ID" value="CAE6937586.1"/>
    <property type="molecule type" value="Genomic_DNA"/>
</dbReference>
<dbReference type="InterPro" id="IPR031100">
    <property type="entry name" value="LOG_fam"/>
</dbReference>
<evidence type="ECO:0000313" key="3">
    <source>
        <dbReference type="Proteomes" id="UP000604046"/>
    </source>
</evidence>
<dbReference type="AlphaFoldDB" id="A0A812GRG9"/>
<organism evidence="2 3">
    <name type="scientific">Symbiodinium natans</name>
    <dbReference type="NCBI Taxonomy" id="878477"/>
    <lineage>
        <taxon>Eukaryota</taxon>
        <taxon>Sar</taxon>
        <taxon>Alveolata</taxon>
        <taxon>Dinophyceae</taxon>
        <taxon>Suessiales</taxon>
        <taxon>Symbiodiniaceae</taxon>
        <taxon>Symbiodinium</taxon>
    </lineage>
</organism>
<proteinExistence type="predicted"/>
<sequence>MADERRSFHRICVYGGSSSQVDGAYLKCAADLGAALARHGIGVVFGGGKAGMMGAMADAALAKGGEVIGVIPRSLVEKEVAHTGCTSLRVVESMHERKALMAELADAFIALPGGWGTLEEFAEVATWTQLNIHLKPVGLLNKWGFWDDLLRWVEHARQAGFLSTTSQRMVCVSDSPETLIRALEEAELPDAMEKLGKLQKQVQTGIPATNDATMYLNNLSVILAVPVLIIGLFAFWRRSQV</sequence>
<keyword evidence="3" id="KW-1185">Reference proteome</keyword>
<reference evidence="2" key="1">
    <citation type="submission" date="2021-02" db="EMBL/GenBank/DDBJ databases">
        <authorList>
            <person name="Dougan E. K."/>
            <person name="Rhodes N."/>
            <person name="Thang M."/>
            <person name="Chan C."/>
        </authorList>
    </citation>
    <scope>NUCLEOTIDE SEQUENCE</scope>
</reference>
<comment type="caution">
    <text evidence="2">The sequence shown here is derived from an EMBL/GenBank/DDBJ whole genome shotgun (WGS) entry which is preliminary data.</text>
</comment>
<evidence type="ECO:0000256" key="1">
    <source>
        <dbReference type="SAM" id="Phobius"/>
    </source>
</evidence>
<evidence type="ECO:0000313" key="2">
    <source>
        <dbReference type="EMBL" id="CAE6937586.1"/>
    </source>
</evidence>